<dbReference type="Proteomes" id="UP000263595">
    <property type="component" value="Unassembled WGS sequence"/>
</dbReference>
<gene>
    <name evidence="1" type="ORF">CCOS865_01999</name>
</gene>
<organism evidence="1 2">
    <name type="scientific">Pseudomonas reidholzensis</name>
    <dbReference type="NCBI Taxonomy" id="1785162"/>
    <lineage>
        <taxon>Bacteria</taxon>
        <taxon>Pseudomonadati</taxon>
        <taxon>Pseudomonadota</taxon>
        <taxon>Gammaproteobacteria</taxon>
        <taxon>Pseudomonadales</taxon>
        <taxon>Pseudomonadaceae</taxon>
        <taxon>Pseudomonas</taxon>
    </lineage>
</organism>
<dbReference type="SUPFAM" id="SSF56399">
    <property type="entry name" value="ADP-ribosylation"/>
    <property type="match status" value="1"/>
</dbReference>
<name>A0A383RRP6_9PSED</name>
<protein>
    <submittedName>
        <fullName evidence="1">RHS repeat-associated core domain protein-containing protein</fullName>
    </submittedName>
</protein>
<reference evidence="2" key="1">
    <citation type="submission" date="2018-08" db="EMBL/GenBank/DDBJ databases">
        <authorList>
            <person name="Blom J."/>
        </authorList>
    </citation>
    <scope>NUCLEOTIDE SEQUENCE [LARGE SCALE GENOMIC DNA]</scope>
    <source>
        <strain evidence="2">CCOS 865</strain>
    </source>
</reference>
<dbReference type="OrthoDB" id="9816400at2"/>
<evidence type="ECO:0000313" key="2">
    <source>
        <dbReference type="Proteomes" id="UP000263595"/>
    </source>
</evidence>
<sequence length="355" mass="40110">MSSSKQFFYCGRQLVHSLQVQDSQRFFRQGQRPLAGISQSPDRRDSTLVYTDPGNSVLGAHLRQQINALDYTAYGYCEPPTSAAALLAFNGELLDTHAHFYLLGQGRRAYNPAVMRFNSPDSLSPFRQGGVNAYAYCHGDPINYADPLGTSIIGRMTSAFERGLKNLGTRGLRNRINQYDNGAAVTHAGARLGSDRREATSIINSYEGVEMIHRMDRVEPDLYTHPALNYPQSSLMEMHNSIKKIGLEPNPATSKWLTDMSRNATMKHHDAIMAGRHSNYLDDTRLSLDDTYKVMIFDHRIMNARYLPNPRRTPESLSKDFIFRRDVSIIRQGMLADYDPNLDRVLDDLRASGLR</sequence>
<dbReference type="NCBIfam" id="TIGR03696">
    <property type="entry name" value="Rhs_assc_core"/>
    <property type="match status" value="1"/>
</dbReference>
<dbReference type="EMBL" id="UNOZ01000013">
    <property type="protein sequence ID" value="SYX89740.1"/>
    <property type="molecule type" value="Genomic_DNA"/>
</dbReference>
<dbReference type="RefSeq" id="WP_119140346.1">
    <property type="nucleotide sequence ID" value="NZ_CBCSFL010000005.1"/>
</dbReference>
<dbReference type="Gene3D" id="2.180.10.10">
    <property type="entry name" value="RHS repeat-associated core"/>
    <property type="match status" value="1"/>
</dbReference>
<dbReference type="InterPro" id="IPR022385">
    <property type="entry name" value="Rhs_assc_core"/>
</dbReference>
<proteinExistence type="predicted"/>
<evidence type="ECO:0000313" key="1">
    <source>
        <dbReference type="EMBL" id="SYX89740.1"/>
    </source>
</evidence>
<keyword evidence="2" id="KW-1185">Reference proteome</keyword>
<accession>A0A383RRP6</accession>
<dbReference type="AlphaFoldDB" id="A0A383RRP6"/>